<dbReference type="CDD" id="cd01949">
    <property type="entry name" value="GGDEF"/>
    <property type="match status" value="1"/>
</dbReference>
<dbReference type="InterPro" id="IPR001633">
    <property type="entry name" value="EAL_dom"/>
</dbReference>
<dbReference type="InterPro" id="IPR029016">
    <property type="entry name" value="GAF-like_dom_sf"/>
</dbReference>
<dbReference type="PANTHER" id="PTHR44757">
    <property type="entry name" value="DIGUANYLATE CYCLASE DGCP"/>
    <property type="match status" value="1"/>
</dbReference>
<comment type="caution">
    <text evidence="3">The sequence shown here is derived from an EMBL/GenBank/DDBJ whole genome shotgun (WGS) entry which is preliminary data.</text>
</comment>
<dbReference type="InterPro" id="IPR029787">
    <property type="entry name" value="Nucleotide_cyclase"/>
</dbReference>
<dbReference type="Gene3D" id="3.20.20.450">
    <property type="entry name" value="EAL domain"/>
    <property type="match status" value="1"/>
</dbReference>
<dbReference type="Pfam" id="PF00990">
    <property type="entry name" value="GGDEF"/>
    <property type="match status" value="1"/>
</dbReference>
<accession>A0A917FTV1</accession>
<dbReference type="SUPFAM" id="SSF55781">
    <property type="entry name" value="GAF domain-like"/>
    <property type="match status" value="1"/>
</dbReference>
<dbReference type="RefSeq" id="WP_188544497.1">
    <property type="nucleotide sequence ID" value="NZ_BMCU01000002.1"/>
</dbReference>
<dbReference type="CDD" id="cd01948">
    <property type="entry name" value="EAL"/>
    <property type="match status" value="1"/>
</dbReference>
<evidence type="ECO:0000313" key="3">
    <source>
        <dbReference type="EMBL" id="GGG04539.1"/>
    </source>
</evidence>
<dbReference type="SMART" id="SM00052">
    <property type="entry name" value="EAL"/>
    <property type="match status" value="1"/>
</dbReference>
<keyword evidence="4" id="KW-1185">Reference proteome</keyword>
<dbReference type="SMART" id="SM00065">
    <property type="entry name" value="GAF"/>
    <property type="match status" value="1"/>
</dbReference>
<dbReference type="PANTHER" id="PTHR44757:SF2">
    <property type="entry name" value="BIOFILM ARCHITECTURE MAINTENANCE PROTEIN MBAA"/>
    <property type="match status" value="1"/>
</dbReference>
<evidence type="ECO:0008006" key="5">
    <source>
        <dbReference type="Google" id="ProtNLM"/>
    </source>
</evidence>
<gene>
    <name evidence="3" type="ORF">GCM10007304_18300</name>
</gene>
<evidence type="ECO:0000259" key="2">
    <source>
        <dbReference type="PROSITE" id="PS50887"/>
    </source>
</evidence>
<organism evidence="3 4">
    <name type="scientific">Rhodococcoides trifolii</name>
    <dbReference type="NCBI Taxonomy" id="908250"/>
    <lineage>
        <taxon>Bacteria</taxon>
        <taxon>Bacillati</taxon>
        <taxon>Actinomycetota</taxon>
        <taxon>Actinomycetes</taxon>
        <taxon>Mycobacteriales</taxon>
        <taxon>Nocardiaceae</taxon>
        <taxon>Rhodococcoides</taxon>
    </lineage>
</organism>
<dbReference type="AlphaFoldDB" id="A0A917FTV1"/>
<name>A0A917FTV1_9NOCA</name>
<protein>
    <recommendedName>
        <fullName evidence="5">EAL domain-containing protein</fullName>
    </recommendedName>
</protein>
<feature type="domain" description="EAL" evidence="1">
    <location>
        <begin position="350"/>
        <end position="605"/>
    </location>
</feature>
<dbReference type="Pfam" id="PF13185">
    <property type="entry name" value="GAF_2"/>
    <property type="match status" value="1"/>
</dbReference>
<dbReference type="Proteomes" id="UP000654257">
    <property type="component" value="Unassembled WGS sequence"/>
</dbReference>
<reference evidence="3" key="1">
    <citation type="journal article" date="2014" name="Int. J. Syst. Evol. Microbiol.">
        <title>Complete genome sequence of Corynebacterium casei LMG S-19264T (=DSM 44701T), isolated from a smear-ripened cheese.</title>
        <authorList>
            <consortium name="US DOE Joint Genome Institute (JGI-PGF)"/>
            <person name="Walter F."/>
            <person name="Albersmeier A."/>
            <person name="Kalinowski J."/>
            <person name="Ruckert C."/>
        </authorList>
    </citation>
    <scope>NUCLEOTIDE SEQUENCE</scope>
    <source>
        <strain evidence="3">CCM 7905</strain>
    </source>
</reference>
<sequence>MPRRPLDVLVADVASRLMGVDATTVDHAYRVILRDLVEYFDIDSCFLRHNDHIRRATILVAEWPPREHIPDPDPLGVVFFDDADPMFAAIEYQRDVGIFRPSDRSGGARGTGSTASAVVTTTMVSVPLVAGGRPTGILGFVRFGDRDWPEDDLAALKAIATLLAQLQERVSAEDRLRFLALHDDLTGLSNRRSLTAHLEGRLAMGHPGPVAVLFVDLDRLKALNDFLGHVAGDQYIQAVSKRLQERLIPGDFIARLGGDEFVIVLGGSHTRDEAIARAATVRELISEQVELGHERVSRNASIGVYVADPGAITANEAVLAADRAAMEAKAAGGNAVMAFTDQMRSESDLRNDIEIHLQAAIAGDALLLDFQPEVDLRTGLITAVEAIAAWDHPTRGRLQSADFVPVAEATNLAGQLGRWVIDSSCAALARWRCEGANHDVIVRTNVSPAQVLSADFVQSVADTLLRHAVPGNRLCLEVTEVAVVHDIVRTRIVLARLQDLGIRIAIDDFGTGFSSLLHLKELPFDVLKIDRDFVVGLGTEADDLVIVHATVELARSLELDIVAEGLQSERAARILFDLGCFHVQGAYVSNPVDENTFVRLLKSAEPLVTL</sequence>
<dbReference type="PROSITE" id="PS50887">
    <property type="entry name" value="GGDEF"/>
    <property type="match status" value="1"/>
</dbReference>
<dbReference type="InterPro" id="IPR052155">
    <property type="entry name" value="Biofilm_reg_signaling"/>
</dbReference>
<dbReference type="NCBIfam" id="TIGR00254">
    <property type="entry name" value="GGDEF"/>
    <property type="match status" value="1"/>
</dbReference>
<dbReference type="InterPro" id="IPR035919">
    <property type="entry name" value="EAL_sf"/>
</dbReference>
<dbReference type="SMART" id="SM00267">
    <property type="entry name" value="GGDEF"/>
    <property type="match status" value="1"/>
</dbReference>
<evidence type="ECO:0000313" key="4">
    <source>
        <dbReference type="Proteomes" id="UP000654257"/>
    </source>
</evidence>
<dbReference type="PROSITE" id="PS50883">
    <property type="entry name" value="EAL"/>
    <property type="match status" value="1"/>
</dbReference>
<dbReference type="Gene3D" id="3.30.70.270">
    <property type="match status" value="1"/>
</dbReference>
<dbReference type="EMBL" id="BMCU01000002">
    <property type="protein sequence ID" value="GGG04539.1"/>
    <property type="molecule type" value="Genomic_DNA"/>
</dbReference>
<dbReference type="InterPro" id="IPR000160">
    <property type="entry name" value="GGDEF_dom"/>
</dbReference>
<evidence type="ECO:0000259" key="1">
    <source>
        <dbReference type="PROSITE" id="PS50883"/>
    </source>
</evidence>
<dbReference type="SUPFAM" id="SSF141868">
    <property type="entry name" value="EAL domain-like"/>
    <property type="match status" value="1"/>
</dbReference>
<dbReference type="Pfam" id="PF00563">
    <property type="entry name" value="EAL"/>
    <property type="match status" value="1"/>
</dbReference>
<dbReference type="Gene3D" id="3.30.450.40">
    <property type="match status" value="1"/>
</dbReference>
<dbReference type="InterPro" id="IPR043128">
    <property type="entry name" value="Rev_trsase/Diguanyl_cyclase"/>
</dbReference>
<dbReference type="SUPFAM" id="SSF55073">
    <property type="entry name" value="Nucleotide cyclase"/>
    <property type="match status" value="1"/>
</dbReference>
<reference evidence="3" key="2">
    <citation type="submission" date="2020-09" db="EMBL/GenBank/DDBJ databases">
        <authorList>
            <person name="Sun Q."/>
            <person name="Sedlacek I."/>
        </authorList>
    </citation>
    <scope>NUCLEOTIDE SEQUENCE</scope>
    <source>
        <strain evidence="3">CCM 7905</strain>
    </source>
</reference>
<proteinExistence type="predicted"/>
<dbReference type="InterPro" id="IPR003018">
    <property type="entry name" value="GAF"/>
</dbReference>
<feature type="domain" description="GGDEF" evidence="2">
    <location>
        <begin position="208"/>
        <end position="341"/>
    </location>
</feature>